<dbReference type="InterPro" id="IPR001650">
    <property type="entry name" value="Helicase_C-like"/>
</dbReference>
<keyword evidence="3" id="KW-0175">Coiled coil</keyword>
<dbReference type="Gene3D" id="3.40.50.300">
    <property type="entry name" value="P-loop containing nucleotide triphosphate hydrolases"/>
    <property type="match status" value="2"/>
</dbReference>
<dbReference type="RefSeq" id="WP_349876357.1">
    <property type="nucleotide sequence ID" value="NZ_CP157974.1"/>
</dbReference>
<keyword evidence="2" id="KW-0067">ATP-binding</keyword>
<evidence type="ECO:0000256" key="3">
    <source>
        <dbReference type="SAM" id="Coils"/>
    </source>
</evidence>
<feature type="coiled-coil region" evidence="3">
    <location>
        <begin position="1135"/>
        <end position="1162"/>
    </location>
</feature>
<dbReference type="CDD" id="cd17923">
    <property type="entry name" value="DEXHc_Hrq1-like"/>
    <property type="match status" value="1"/>
</dbReference>
<dbReference type="GO" id="GO:0005524">
    <property type="term" value="F:ATP binding"/>
    <property type="evidence" value="ECO:0007669"/>
    <property type="project" value="UniProtKB-KW"/>
</dbReference>
<keyword evidence="6" id="KW-0378">Hydrolase</keyword>
<dbReference type="EMBL" id="CP157974">
    <property type="protein sequence ID" value="XBT79866.1"/>
    <property type="molecule type" value="Genomic_DNA"/>
</dbReference>
<evidence type="ECO:0000259" key="4">
    <source>
        <dbReference type="PROSITE" id="PS51192"/>
    </source>
</evidence>
<dbReference type="PROSITE" id="PS51192">
    <property type="entry name" value="HELICASE_ATP_BIND_1"/>
    <property type="match status" value="1"/>
</dbReference>
<dbReference type="GO" id="GO:0043138">
    <property type="term" value="F:3'-5' DNA helicase activity"/>
    <property type="evidence" value="ECO:0007669"/>
    <property type="project" value="TreeGrafter"/>
</dbReference>
<gene>
    <name evidence="6" type="ORF">ABIH81_19630</name>
</gene>
<dbReference type="Pfam" id="PF00271">
    <property type="entry name" value="Helicase_C"/>
    <property type="match status" value="1"/>
</dbReference>
<evidence type="ECO:0000256" key="2">
    <source>
        <dbReference type="ARBA" id="ARBA00022840"/>
    </source>
</evidence>
<dbReference type="InterPro" id="IPR018973">
    <property type="entry name" value="MZB"/>
</dbReference>
<dbReference type="InterPro" id="IPR014001">
    <property type="entry name" value="Helicase_ATP-bd"/>
</dbReference>
<dbReference type="InterPro" id="IPR027417">
    <property type="entry name" value="P-loop_NTPase"/>
</dbReference>
<feature type="domain" description="Helicase ATP-binding" evidence="4">
    <location>
        <begin position="99"/>
        <end position="311"/>
    </location>
</feature>
<dbReference type="SMART" id="SM00487">
    <property type="entry name" value="DEXDc"/>
    <property type="match status" value="1"/>
</dbReference>
<dbReference type="SUPFAM" id="SSF52540">
    <property type="entry name" value="P-loop containing nucleoside triphosphate hydrolases"/>
    <property type="match status" value="2"/>
</dbReference>
<evidence type="ECO:0000313" key="6">
    <source>
        <dbReference type="EMBL" id="XBT79866.1"/>
    </source>
</evidence>
<dbReference type="GO" id="GO:0006289">
    <property type="term" value="P:nucleotide-excision repair"/>
    <property type="evidence" value="ECO:0007669"/>
    <property type="project" value="TreeGrafter"/>
</dbReference>
<dbReference type="GO" id="GO:0036297">
    <property type="term" value="P:interstrand cross-link repair"/>
    <property type="evidence" value="ECO:0007669"/>
    <property type="project" value="TreeGrafter"/>
</dbReference>
<keyword evidence="1" id="KW-0547">Nucleotide-binding</keyword>
<dbReference type="GO" id="GO:0003676">
    <property type="term" value="F:nucleic acid binding"/>
    <property type="evidence" value="ECO:0007669"/>
    <property type="project" value="InterPro"/>
</dbReference>
<dbReference type="PROSITE" id="PS51194">
    <property type="entry name" value="HELICASE_CTER"/>
    <property type="match status" value="1"/>
</dbReference>
<sequence>MILDPIATSDAVVATYRRYLRTLVEPKDPRLATALENAIGDAINQEITKGPLLEATPPYVTSSTPRELIDTGILDPGIATLGNGFNLDRPLYRHQERAIRKAATGRNLVVATGTGSGKTESFLLPILNRIMAERSAGTLNPGVRALLLYPMNALANDQMKRLRGLLAEAPDVTFGRYTGETRQTRREAVEIFERQNPGERPLPNELLSREEMQQRPPHLLLTNYAMLEYLLLRPLDMDLFEGEHAGHWQFIVVDEAHVYDGARGAELAMLLRRLVDRVSTGRPLQCIATSATVGGDMKAVAGFAASLFPVPFEYDPADETRQDVVTADRVELPPGPEWGPLPAAAYSELLHADGQAEAVLACARQHGYLTDDPADALAREQRVRRLKALLAHGPVPLPQAAQALFTTGDQSACAALVALANSIHDTDGAPVLSARYHLFARATEGAFTCLGPHGPHVSLTRHERCEHCGDAAFEFGTCRRCGTVYLSGTLERIGTHAVFRSRRSRDEQQVWMALVDTVATDEDEEILSSTARSAGELGGMCSRCGVFQPGPATTCPRCLDAPMRQVRFLRQRTDELTACLSCGGRGDGLIRLFSSGNEASASVLATSLYQKLPVAPDPIQQGLRGGGRKLLLFSDSRQSAAYFAPYLEDSYQRVQRRRLLHEGAHAAAGTGDEIRLEDVVYHTSRAADRYGMFERRQSRQARERQVALWAQVEIVGVDERNSLEGRGLLTWDMSRDPAWIPPRPLTDLGLTADEGAALIGELVRSIRLQGAVAALDGVDPRDEAFQPRLGPIYVRGTGADARRKVLSWLPTKGVNRRLDYLRRLLDRLGHPAEPLTILEGVWHLLTRGPQSEWLIASTERGIGQVHQLDPALMTCTVVTGDTAIWQCSTCRKLTPFNVRGTCPTMACGGTLEHWTQPTADTDTDHYRNVYRDMNPVPLRVLEHTAQWTSERAAEIQQQFVRGEINALSCSTTFELGVDVGELQAVMLRNMPPTTANYVQRAGRAGRRTDAAALVVTYAQRRSHDLSRFAEPHRMIAGEVRAPYVPLNNVRIDRRHAHSVALAAFFRHQFRTHGTVWRKAGEFLLADDSGIVPVTLVRDFLTPVPAGITESLRQVLPKDVQDSIGVDPAAWVEHLLDLLESVRAELQQDVDTYEEKRQEAFVARQDDKAARYSRVMKTITARELLGLLANRNVLPKYGFPVDTVELRLAFADAHQAKQLELSRDLTSAIYEYAPGAEVIAGGLTWKSAGVYRLPGRDLERRYYATCDGCGHYRESIDRLDQACPACGAAPVGAPRQYAVPGFGFVAARDSARRPTSAPRRAWHGTTYVVSPGAELYEDKVNLTGGTVTIRAGARGELIAISDGGGGRGFLICATCGYGRPTIDGVASHQSPLSGRDCRGRMENLSLAHKYQTDVLELSIEGAATDGLDDGAWRSVAYALVEGAVLALEISRDDIDATMYQTESGRSVIMLYDTVPGGAGHVQRIAERLPDVLDRALGRVRNCECGPETSCYRCLRVFRNERYHEQLRRGVAADVLGRLLGKTDHGPAGALRISLSDVHPALTATRRFLVSEAPGEVFEPVASGQLDLYEGRVVLASRDGKAAVGRLWLRRDAHGIVGAGLQQIAGAPLDGEADCLAVIGVAVL</sequence>
<dbReference type="Pfam" id="PF09369">
    <property type="entry name" value="MZB"/>
    <property type="match status" value="1"/>
</dbReference>
<organism evidence="6">
    <name type="scientific">Micromonospora sp. HUAS YX12</name>
    <dbReference type="NCBI Taxonomy" id="3156396"/>
    <lineage>
        <taxon>Bacteria</taxon>
        <taxon>Bacillati</taxon>
        <taxon>Actinomycetota</taxon>
        <taxon>Actinomycetes</taxon>
        <taxon>Micromonosporales</taxon>
        <taxon>Micromonosporaceae</taxon>
        <taxon>Micromonospora</taxon>
    </lineage>
</organism>
<proteinExistence type="predicted"/>
<feature type="domain" description="Helicase C-terminal" evidence="5">
    <location>
        <begin position="867"/>
        <end position="1050"/>
    </location>
</feature>
<keyword evidence="6" id="KW-0347">Helicase</keyword>
<name>A0AAU7QV05_9ACTN</name>
<dbReference type="InterPro" id="IPR011545">
    <property type="entry name" value="DEAD/DEAH_box_helicase_dom"/>
</dbReference>
<protein>
    <submittedName>
        <fullName evidence="6">DEAD/DEAH box helicase</fullName>
    </submittedName>
</protein>
<dbReference type="Pfam" id="PF00270">
    <property type="entry name" value="DEAD"/>
    <property type="match status" value="1"/>
</dbReference>
<dbReference type="PANTHER" id="PTHR47957">
    <property type="entry name" value="ATP-DEPENDENT HELICASE HRQ1"/>
    <property type="match status" value="1"/>
</dbReference>
<dbReference type="SMART" id="SM00490">
    <property type="entry name" value="HELICc"/>
    <property type="match status" value="1"/>
</dbReference>
<dbReference type="PANTHER" id="PTHR47957:SF3">
    <property type="entry name" value="ATP-DEPENDENT HELICASE HRQ1"/>
    <property type="match status" value="1"/>
</dbReference>
<evidence type="ECO:0000259" key="5">
    <source>
        <dbReference type="PROSITE" id="PS51194"/>
    </source>
</evidence>
<reference evidence="6" key="1">
    <citation type="submission" date="2024-06" db="EMBL/GenBank/DDBJ databases">
        <title>Micromonospora sp. strain HUAS YX12 genome sequences.</title>
        <authorList>
            <person name="Mo P."/>
        </authorList>
    </citation>
    <scope>NUCLEOTIDE SEQUENCE</scope>
    <source>
        <strain evidence="6">HUAS YX12</strain>
    </source>
</reference>
<evidence type="ECO:0000256" key="1">
    <source>
        <dbReference type="ARBA" id="ARBA00022741"/>
    </source>
</evidence>
<accession>A0AAU7QV05</accession>